<dbReference type="PANTHER" id="PTHR37028">
    <property type="entry name" value="UNNAMED PRODUCT-RELATED"/>
    <property type="match status" value="1"/>
</dbReference>
<reference evidence="2" key="1">
    <citation type="submission" date="2021-01" db="EMBL/GenBank/DDBJ databases">
        <authorList>
            <person name="Corre E."/>
            <person name="Pelletier E."/>
            <person name="Niang G."/>
            <person name="Scheremetjew M."/>
            <person name="Finn R."/>
            <person name="Kale V."/>
            <person name="Holt S."/>
            <person name="Cochrane G."/>
            <person name="Meng A."/>
            <person name="Brown T."/>
            <person name="Cohen L."/>
        </authorList>
    </citation>
    <scope>NUCLEOTIDE SEQUENCE</scope>
    <source>
        <strain evidence="2">NY070348D</strain>
    </source>
</reference>
<feature type="region of interest" description="Disordered" evidence="1">
    <location>
        <begin position="614"/>
        <end position="633"/>
    </location>
</feature>
<feature type="compositionally biased region" description="Basic and acidic residues" evidence="1">
    <location>
        <begin position="515"/>
        <end position="531"/>
    </location>
</feature>
<proteinExistence type="predicted"/>
<feature type="region of interest" description="Disordered" evidence="1">
    <location>
        <begin position="735"/>
        <end position="754"/>
    </location>
</feature>
<feature type="region of interest" description="Disordered" evidence="1">
    <location>
        <begin position="485"/>
        <end position="555"/>
    </location>
</feature>
<feature type="compositionally biased region" description="Polar residues" evidence="1">
    <location>
        <begin position="155"/>
        <end position="165"/>
    </location>
</feature>
<feature type="compositionally biased region" description="Basic and acidic residues" evidence="1">
    <location>
        <begin position="539"/>
        <end position="548"/>
    </location>
</feature>
<feature type="region of interest" description="Disordered" evidence="1">
    <location>
        <begin position="36"/>
        <end position="199"/>
    </location>
</feature>
<sequence length="754" mass="87464">MADTKTKSERIQELVQQMKAGSISKSELFSQLSQLQRVNRQGNEGVSTQSAQDQIPPKVERGESPKARGSTPERRAMIIQRLFDEKRRKQAGGNQVQQQEELYVDDASEGSTDAHMRSSERRLLLQQHLNRKRPSSAPRGGRKTPGGGRSPGSTINGASSLSPNDAGNLYDIDLGGRDAWTSSNSKQRGQDKIEREGSSRNYIYDSRLRRLHEDLRVKQMEECTFKPKIRKLPEEYGMRRTEKDGLSFDERINRWNERKLQDTERKRKEREENELKECTFRPQINSKTRRPRTPEPSRNRGRQESSRHEPTTPNSMYGEEDLGYAATRRESASERLYRESKNNKLAELQARARMEEEEKLRKVCTFQPNINRQRPLGVRSKYRTPTPTRTRRPMSAGPRGRNEADSVSSSSSFRKKHAWDEECTFTPQTNPIHPGMEAAQVYLSNDIFSRLTKSRDALYGEVENDERENNMSGDDRVMDMTTFLASNSQKNRARPSSAPRQRRPDENQRTNGSPKKKELSREEKLERRKNFDAFIARQNQREIRKQQKIEQVSKQIARTHKPKLCKNSVKIVKNNIQGSFLQRVAKDALRKEHETVRLKTRNHDPECTFQPKITKSAKKRPGRSAVEMSRGDSLRKETNARMMKLKVEQEEHQELTFTPEVNTTHKNTEGRLKILSEPETYIRRLQHKTTLQSHRQTLAAQENEMKELGECTFKPEIHDAPKYVKRIVRSLALAKPAREMQAAAKRRQEKPEWR</sequence>
<organism evidence="2">
    <name type="scientific">Mucochytrium quahogii</name>
    <dbReference type="NCBI Taxonomy" id="96639"/>
    <lineage>
        <taxon>Eukaryota</taxon>
        <taxon>Sar</taxon>
        <taxon>Stramenopiles</taxon>
        <taxon>Bigyra</taxon>
        <taxon>Labyrinthulomycetes</taxon>
        <taxon>Thraustochytrida</taxon>
        <taxon>Thraustochytriidae</taxon>
        <taxon>Mucochytrium</taxon>
    </lineage>
</organism>
<feature type="compositionally biased region" description="Basic and acidic residues" evidence="1">
    <location>
        <begin position="188"/>
        <end position="198"/>
    </location>
</feature>
<gene>
    <name evidence="2" type="ORF">QSP1433_LOCUS7598</name>
</gene>
<accession>A0A7S2WD98</accession>
<name>A0A7S2WD98_9STRA</name>
<evidence type="ECO:0000313" key="2">
    <source>
        <dbReference type="EMBL" id="CAD9682190.1"/>
    </source>
</evidence>
<evidence type="ECO:0000256" key="1">
    <source>
        <dbReference type="SAM" id="MobiDB-lite"/>
    </source>
</evidence>
<dbReference type="AlphaFoldDB" id="A0A7S2WD98"/>
<feature type="compositionally biased region" description="Polar residues" evidence="1">
    <location>
        <begin position="36"/>
        <end position="53"/>
    </location>
</feature>
<dbReference type="EMBL" id="HBHK01012061">
    <property type="protein sequence ID" value="CAD9682190.1"/>
    <property type="molecule type" value="Transcribed_RNA"/>
</dbReference>
<feature type="compositionally biased region" description="Basic and acidic residues" evidence="1">
    <location>
        <begin position="327"/>
        <end position="345"/>
    </location>
</feature>
<feature type="compositionally biased region" description="Basic and acidic residues" evidence="1">
    <location>
        <begin position="112"/>
        <end position="123"/>
    </location>
</feature>
<feature type="compositionally biased region" description="Basic and acidic residues" evidence="1">
    <location>
        <begin position="256"/>
        <end position="279"/>
    </location>
</feature>
<dbReference type="PANTHER" id="PTHR37028:SF4">
    <property type="entry name" value="ALMS MOTIF DOMAIN-CONTAINING PROTEIN"/>
    <property type="match status" value="1"/>
</dbReference>
<feature type="region of interest" description="Disordered" evidence="1">
    <location>
        <begin position="366"/>
        <end position="417"/>
    </location>
</feature>
<feature type="compositionally biased region" description="Basic and acidic residues" evidence="1">
    <location>
        <begin position="58"/>
        <end position="87"/>
    </location>
</feature>
<feature type="region of interest" description="Disordered" evidence="1">
    <location>
        <begin position="256"/>
        <end position="345"/>
    </location>
</feature>
<protein>
    <submittedName>
        <fullName evidence="2">Uncharacterized protein</fullName>
    </submittedName>
</protein>
<feature type="compositionally biased region" description="Basic and acidic residues" evidence="1">
    <location>
        <begin position="292"/>
        <end position="310"/>
    </location>
</feature>